<dbReference type="InterPro" id="IPR036188">
    <property type="entry name" value="FAD/NAD-bd_sf"/>
</dbReference>
<name>A0A9X2H3E9_9MICO</name>
<dbReference type="Proteomes" id="UP001139722">
    <property type="component" value="Unassembled WGS sequence"/>
</dbReference>
<evidence type="ECO:0000256" key="2">
    <source>
        <dbReference type="ARBA" id="ARBA00022630"/>
    </source>
</evidence>
<comment type="cofactor">
    <cofactor evidence="1">
        <name>FAD</name>
        <dbReference type="ChEBI" id="CHEBI:57692"/>
    </cofactor>
</comment>
<feature type="domain" description="FAD-binding" evidence="6">
    <location>
        <begin position="72"/>
        <end position="414"/>
    </location>
</feature>
<dbReference type="InterPro" id="IPR050493">
    <property type="entry name" value="FAD-dep_Monooxygenase_BioMet"/>
</dbReference>
<dbReference type="RefSeq" id="WP_197738063.1">
    <property type="nucleotide sequence ID" value="NZ_BAAANU010000003.1"/>
</dbReference>
<evidence type="ECO:0000256" key="4">
    <source>
        <dbReference type="ARBA" id="ARBA00023002"/>
    </source>
</evidence>
<evidence type="ECO:0000313" key="8">
    <source>
        <dbReference type="Proteomes" id="UP001139722"/>
    </source>
</evidence>
<protein>
    <submittedName>
        <fullName evidence="7">2-polyprenyl-6-methoxyphenol hydroxylase-like FAD-dependent oxidoreductase</fullName>
    </submittedName>
</protein>
<evidence type="ECO:0000313" key="7">
    <source>
        <dbReference type="EMBL" id="MCP2371838.1"/>
    </source>
</evidence>
<gene>
    <name evidence="7" type="ORF">BJ978_002514</name>
</gene>
<evidence type="ECO:0000256" key="1">
    <source>
        <dbReference type="ARBA" id="ARBA00001974"/>
    </source>
</evidence>
<dbReference type="AlphaFoldDB" id="A0A9X2H3E9"/>
<proteinExistence type="predicted"/>
<dbReference type="Pfam" id="PF01494">
    <property type="entry name" value="FAD_binding_3"/>
    <property type="match status" value="1"/>
</dbReference>
<dbReference type="GO" id="GO:0004497">
    <property type="term" value="F:monooxygenase activity"/>
    <property type="evidence" value="ECO:0007669"/>
    <property type="project" value="UniProtKB-KW"/>
</dbReference>
<dbReference type="SUPFAM" id="SSF51905">
    <property type="entry name" value="FAD/NAD(P)-binding domain"/>
    <property type="match status" value="1"/>
</dbReference>
<dbReference type="PANTHER" id="PTHR13789">
    <property type="entry name" value="MONOOXYGENASE"/>
    <property type="match status" value="1"/>
</dbReference>
<keyword evidence="4" id="KW-0560">Oxidoreductase</keyword>
<organism evidence="7 8">
    <name type="scientific">Agromyces terreus</name>
    <dbReference type="NCBI Taxonomy" id="424795"/>
    <lineage>
        <taxon>Bacteria</taxon>
        <taxon>Bacillati</taxon>
        <taxon>Actinomycetota</taxon>
        <taxon>Actinomycetes</taxon>
        <taxon>Micrococcales</taxon>
        <taxon>Microbacteriaceae</taxon>
        <taxon>Agromyces</taxon>
    </lineage>
</organism>
<sequence length="472" mass="51145">MPRAATDRSAPRNGPGVDAVFHCPTDRMEKLASAMRMTCISTRDHAQTVTALQFEEPHRHALEEESMSQSAPITVVGAGPAGMAAALSLLRAGHDVRLYERYARARPAGNILNLWPPPIKALEAMGVDVADLGAPCHTTFRSESGRIRADVRIPDDVIARYGGGFIGLLRPDLYTRMLAALPDGVLQTGRELASIDDHGDGVTLAFTDGETFETPVLIGADGIDSAVRRHLWGATPKRPHHLHIIGGFTFDIDGIPELELGEVVLTHNRTVQGTYSSIRRDGRTGIQWWLLEAWPDDHEAPADLHAHGTTLAAGFRGPLSALVARTPTEQTQRWPIRDIAPLPKWSKGRITIAGDAAHATSPYAAYGAGMSICDGYFLGQTLAGVDLADTTAVTAALEAYERPRIPHTRSQVQQAYVLGKVFHHAPAFLRPIRDFVLDRTPLLQKQVGERSPGEIVAQLAEMGDGILSPTTR</sequence>
<dbReference type="Gene3D" id="3.50.50.60">
    <property type="entry name" value="FAD/NAD(P)-binding domain"/>
    <property type="match status" value="1"/>
</dbReference>
<keyword evidence="8" id="KW-1185">Reference proteome</keyword>
<dbReference type="EMBL" id="JAMZDY010000001">
    <property type="protein sequence ID" value="MCP2371838.1"/>
    <property type="molecule type" value="Genomic_DNA"/>
</dbReference>
<comment type="caution">
    <text evidence="7">The sequence shown here is derived from an EMBL/GenBank/DDBJ whole genome shotgun (WGS) entry which is preliminary data.</text>
</comment>
<evidence type="ECO:0000256" key="3">
    <source>
        <dbReference type="ARBA" id="ARBA00022827"/>
    </source>
</evidence>
<dbReference type="InterPro" id="IPR002938">
    <property type="entry name" value="FAD-bd"/>
</dbReference>
<evidence type="ECO:0000256" key="5">
    <source>
        <dbReference type="ARBA" id="ARBA00023033"/>
    </source>
</evidence>
<dbReference type="PRINTS" id="PR00420">
    <property type="entry name" value="RNGMNOXGNASE"/>
</dbReference>
<dbReference type="PANTHER" id="PTHR13789:SF318">
    <property type="entry name" value="GERANYLGERANYL DIPHOSPHATE REDUCTASE"/>
    <property type="match status" value="1"/>
</dbReference>
<keyword evidence="5" id="KW-0503">Monooxygenase</keyword>
<keyword evidence="2" id="KW-0285">Flavoprotein</keyword>
<evidence type="ECO:0000259" key="6">
    <source>
        <dbReference type="Pfam" id="PF01494"/>
    </source>
</evidence>
<accession>A0A9X2H3E9</accession>
<keyword evidence="3" id="KW-0274">FAD</keyword>
<dbReference type="GO" id="GO:0071949">
    <property type="term" value="F:FAD binding"/>
    <property type="evidence" value="ECO:0007669"/>
    <property type="project" value="InterPro"/>
</dbReference>
<reference evidence="7" key="1">
    <citation type="submission" date="2022-06" db="EMBL/GenBank/DDBJ databases">
        <title>Sequencing the genomes of 1000 actinobacteria strains.</title>
        <authorList>
            <person name="Klenk H.-P."/>
        </authorList>
    </citation>
    <scope>NUCLEOTIDE SEQUENCE</scope>
    <source>
        <strain evidence="7">DSM 22016</strain>
    </source>
</reference>